<dbReference type="Proteomes" id="UP000265692">
    <property type="component" value="Unassembled WGS sequence"/>
</dbReference>
<dbReference type="RefSeq" id="WP_118875980.1">
    <property type="nucleotide sequence ID" value="NZ_QWEI01000003.1"/>
</dbReference>
<organism evidence="1 2">
    <name type="scientific">Ureibacillus yapensis</name>
    <dbReference type="NCBI Taxonomy" id="2304605"/>
    <lineage>
        <taxon>Bacteria</taxon>
        <taxon>Bacillati</taxon>
        <taxon>Bacillota</taxon>
        <taxon>Bacilli</taxon>
        <taxon>Bacillales</taxon>
        <taxon>Caryophanaceae</taxon>
        <taxon>Ureibacillus</taxon>
    </lineage>
</organism>
<gene>
    <name evidence="1" type="ORF">D1B33_08695</name>
</gene>
<comment type="caution">
    <text evidence="1">The sequence shown here is derived from an EMBL/GenBank/DDBJ whole genome shotgun (WGS) entry which is preliminary data.</text>
</comment>
<proteinExistence type="predicted"/>
<name>A0A396S9M8_9BACL</name>
<dbReference type="EMBL" id="QWEI01000003">
    <property type="protein sequence ID" value="RHW37594.1"/>
    <property type="molecule type" value="Genomic_DNA"/>
</dbReference>
<sequence length="62" mass="7260">MFTESFTEILLSNGNSYVISGNYEKVIKDFFTDSGQLVKFYKIDNSFINVAYIVEIKDYRED</sequence>
<dbReference type="AlphaFoldDB" id="A0A396S9M8"/>
<protein>
    <submittedName>
        <fullName evidence="1">Uncharacterized protein</fullName>
    </submittedName>
</protein>
<evidence type="ECO:0000313" key="2">
    <source>
        <dbReference type="Proteomes" id="UP000265692"/>
    </source>
</evidence>
<keyword evidence="2" id="KW-1185">Reference proteome</keyword>
<accession>A0A396S9M8</accession>
<reference evidence="1 2" key="1">
    <citation type="submission" date="2018-08" db="EMBL/GenBank/DDBJ databases">
        <title>Lysinibacillus sp. YLB-03 draft genome sequence.</title>
        <authorList>
            <person name="Yu L."/>
        </authorList>
    </citation>
    <scope>NUCLEOTIDE SEQUENCE [LARGE SCALE GENOMIC DNA]</scope>
    <source>
        <strain evidence="1 2">YLB-03</strain>
    </source>
</reference>
<evidence type="ECO:0000313" key="1">
    <source>
        <dbReference type="EMBL" id="RHW37594.1"/>
    </source>
</evidence>